<dbReference type="HOGENOM" id="CLU_060351_1_0_1"/>
<accession>W9YLM2</accession>
<dbReference type="Pfam" id="PF16815">
    <property type="entry name" value="HRI1"/>
    <property type="match status" value="1"/>
</dbReference>
<evidence type="ECO:0008006" key="3">
    <source>
        <dbReference type="Google" id="ProtNLM"/>
    </source>
</evidence>
<reference evidence="1 2" key="1">
    <citation type="submission" date="2013-03" db="EMBL/GenBank/DDBJ databases">
        <title>The Genome Sequence of Capronia coronata CBS 617.96.</title>
        <authorList>
            <consortium name="The Broad Institute Genomics Platform"/>
            <person name="Cuomo C."/>
            <person name="de Hoog S."/>
            <person name="Gorbushina A."/>
            <person name="Walker B."/>
            <person name="Young S.K."/>
            <person name="Zeng Q."/>
            <person name="Gargeya S."/>
            <person name="Fitzgerald M."/>
            <person name="Haas B."/>
            <person name="Abouelleil A."/>
            <person name="Allen A.W."/>
            <person name="Alvarado L."/>
            <person name="Arachchi H.M."/>
            <person name="Berlin A.M."/>
            <person name="Chapman S.B."/>
            <person name="Gainer-Dewar J."/>
            <person name="Goldberg J."/>
            <person name="Griggs A."/>
            <person name="Gujja S."/>
            <person name="Hansen M."/>
            <person name="Howarth C."/>
            <person name="Imamovic A."/>
            <person name="Ireland A."/>
            <person name="Larimer J."/>
            <person name="McCowan C."/>
            <person name="Murphy C."/>
            <person name="Pearson M."/>
            <person name="Poon T.W."/>
            <person name="Priest M."/>
            <person name="Roberts A."/>
            <person name="Saif S."/>
            <person name="Shea T."/>
            <person name="Sisk P."/>
            <person name="Sykes S."/>
            <person name="Wortman J."/>
            <person name="Nusbaum C."/>
            <person name="Birren B."/>
        </authorList>
    </citation>
    <scope>NUCLEOTIDE SEQUENCE [LARGE SCALE GENOMIC DNA]</scope>
    <source>
        <strain evidence="1 2">CBS 617.96</strain>
    </source>
</reference>
<dbReference type="EMBL" id="AMWN01000003">
    <property type="protein sequence ID" value="EXJ90575.1"/>
    <property type="molecule type" value="Genomic_DNA"/>
</dbReference>
<evidence type="ECO:0000313" key="1">
    <source>
        <dbReference type="EMBL" id="EXJ90575.1"/>
    </source>
</evidence>
<dbReference type="InterPro" id="IPR031818">
    <property type="entry name" value="Hri1"/>
</dbReference>
<gene>
    <name evidence="1" type="ORF">A1O1_03678</name>
</gene>
<evidence type="ECO:0000313" key="2">
    <source>
        <dbReference type="Proteomes" id="UP000019484"/>
    </source>
</evidence>
<comment type="caution">
    <text evidence="1">The sequence shown here is derived from an EMBL/GenBank/DDBJ whole genome shotgun (WGS) entry which is preliminary data.</text>
</comment>
<dbReference type="OrthoDB" id="4045395at2759"/>
<dbReference type="Gene3D" id="2.40.128.320">
    <property type="entry name" value="Protein HRI1, N-terminal domain"/>
    <property type="match status" value="1"/>
</dbReference>
<organism evidence="1 2">
    <name type="scientific">Capronia coronata CBS 617.96</name>
    <dbReference type="NCBI Taxonomy" id="1182541"/>
    <lineage>
        <taxon>Eukaryota</taxon>
        <taxon>Fungi</taxon>
        <taxon>Dikarya</taxon>
        <taxon>Ascomycota</taxon>
        <taxon>Pezizomycotina</taxon>
        <taxon>Eurotiomycetes</taxon>
        <taxon>Chaetothyriomycetidae</taxon>
        <taxon>Chaetothyriales</taxon>
        <taxon>Herpotrichiellaceae</taxon>
        <taxon>Capronia</taxon>
    </lineage>
</organism>
<sequence length="306" mass="33555">MEFYGMTGEKLGTIGQVGTMTELPRWKKAFLEKPSISIRKGIAWGYSPPYEDTSTLVLTSPNAVFIDVRFPLQPTDPSKPVTSDPAFWAFSGTSSTTFHPESSAEVSMPYSAHSAWKHEIDSKGPGISDEGDMFLLPNDDCIEVGMMESPQTKRVEMYKEYWTAPAAELGSGSVIPRTPCVVAQTVESKGGHGGAKGTGNGKGVVIRIGDYCQGIVEQCGEDGSFRGVLVERWQKVPVERNPLLSSDTLGARDSTANHTDWVKDQRSNTPEGETLMPCLWICEHNRRLGDEVVIHGIAWRVVEMVL</sequence>
<name>W9YLM2_9EURO</name>
<dbReference type="AlphaFoldDB" id="W9YLM2"/>
<dbReference type="eggNOG" id="ENOG502S8GG">
    <property type="taxonomic scope" value="Eukaryota"/>
</dbReference>
<protein>
    <recommendedName>
        <fullName evidence="3">Protein HRI1</fullName>
    </recommendedName>
</protein>
<dbReference type="Proteomes" id="UP000019484">
    <property type="component" value="Unassembled WGS sequence"/>
</dbReference>
<proteinExistence type="predicted"/>
<dbReference type="InterPro" id="IPR043047">
    <property type="entry name" value="Hri1_N_sf"/>
</dbReference>
<dbReference type="STRING" id="1182541.W9YLM2"/>
<dbReference type="GeneID" id="19158568"/>
<keyword evidence="2" id="KW-1185">Reference proteome</keyword>
<dbReference type="RefSeq" id="XP_007722769.1">
    <property type="nucleotide sequence ID" value="XM_007724579.1"/>
</dbReference>